<evidence type="ECO:0000256" key="10">
    <source>
        <dbReference type="ARBA" id="ARBA00023002"/>
    </source>
</evidence>
<feature type="site" description="Influences the redox potential of the prosthetic heme and FAD groups" evidence="15">
    <location>
        <position position="395"/>
    </location>
</feature>
<evidence type="ECO:0000256" key="3">
    <source>
        <dbReference type="ARBA" id="ARBA00022448"/>
    </source>
</evidence>
<comment type="caution">
    <text evidence="15">Lacks conserved residue(s) required for the propagation of feature annotation.</text>
</comment>
<organism evidence="18 19">
    <name type="scientific">Sulfobacillus thermotolerans</name>
    <dbReference type="NCBI Taxonomy" id="338644"/>
    <lineage>
        <taxon>Bacteria</taxon>
        <taxon>Bacillati</taxon>
        <taxon>Bacillota</taxon>
        <taxon>Clostridia</taxon>
        <taxon>Eubacteriales</taxon>
        <taxon>Clostridiales Family XVII. Incertae Sedis</taxon>
        <taxon>Sulfobacillus</taxon>
    </lineage>
</organism>
<comment type="catalytic activity">
    <reaction evidence="13 15">
        <text>2 nitric oxide + NADH + 2 O2 = 2 nitrate + NAD(+) + H(+)</text>
        <dbReference type="Rhea" id="RHEA:19469"/>
        <dbReference type="ChEBI" id="CHEBI:15378"/>
        <dbReference type="ChEBI" id="CHEBI:15379"/>
        <dbReference type="ChEBI" id="CHEBI:16480"/>
        <dbReference type="ChEBI" id="CHEBI:17632"/>
        <dbReference type="ChEBI" id="CHEBI:57540"/>
        <dbReference type="ChEBI" id="CHEBI:57945"/>
        <dbReference type="EC" id="1.14.12.17"/>
    </reaction>
</comment>
<feature type="binding site" evidence="15">
    <location>
        <position position="190"/>
    </location>
    <ligand>
        <name>FAD</name>
        <dbReference type="ChEBI" id="CHEBI:57692"/>
    </ligand>
</feature>
<comment type="cofactor">
    <cofactor evidence="15">
        <name>heme b</name>
        <dbReference type="ChEBI" id="CHEBI:60344"/>
    </cofactor>
    <text evidence="15">Binds 1 heme b (iron(II)-protoporphyrin IX) group per subunit.</text>
</comment>
<keyword evidence="18" id="KW-0223">Dioxygenase</keyword>
<keyword evidence="7 15" id="KW-0479">Metal-binding</keyword>
<accession>A0ABN5H0W5</accession>
<dbReference type="Pfam" id="PF00042">
    <property type="entry name" value="Globin"/>
    <property type="match status" value="1"/>
</dbReference>
<dbReference type="PRINTS" id="PR01907">
    <property type="entry name" value="WORMGLOBIN"/>
</dbReference>
<keyword evidence="9 15" id="KW-0521">NADP</keyword>
<comment type="catalytic activity">
    <reaction evidence="14 15">
        <text>2 nitric oxide + NADPH + 2 O2 = 2 nitrate + NADP(+) + H(+)</text>
        <dbReference type="Rhea" id="RHEA:19465"/>
        <dbReference type="ChEBI" id="CHEBI:15378"/>
        <dbReference type="ChEBI" id="CHEBI:15379"/>
        <dbReference type="ChEBI" id="CHEBI:16480"/>
        <dbReference type="ChEBI" id="CHEBI:17632"/>
        <dbReference type="ChEBI" id="CHEBI:57783"/>
        <dbReference type="ChEBI" id="CHEBI:58349"/>
        <dbReference type="EC" id="1.14.12.17"/>
    </reaction>
</comment>
<proteinExistence type="inferred from homology"/>
<feature type="domain" description="FAD-binding FR-type" evidence="17">
    <location>
        <begin position="152"/>
        <end position="263"/>
    </location>
</feature>
<comment type="cofactor">
    <cofactor evidence="15">
        <name>FAD</name>
        <dbReference type="ChEBI" id="CHEBI:57692"/>
    </cofactor>
    <text evidence="15">Binds 1 FAD per subunit.</text>
</comment>
<dbReference type="PROSITE" id="PS01033">
    <property type="entry name" value="GLOBIN"/>
    <property type="match status" value="1"/>
</dbReference>
<dbReference type="Proteomes" id="UP000325292">
    <property type="component" value="Chromosome"/>
</dbReference>
<dbReference type="InterPro" id="IPR017927">
    <property type="entry name" value="FAD-bd_FR_type"/>
</dbReference>
<dbReference type="PROSITE" id="PS51384">
    <property type="entry name" value="FAD_FR"/>
    <property type="match status" value="1"/>
</dbReference>
<dbReference type="Gene3D" id="2.40.30.10">
    <property type="entry name" value="Translation factors"/>
    <property type="match status" value="1"/>
</dbReference>
<keyword evidence="11 15" id="KW-0408">Iron</keyword>
<evidence type="ECO:0000313" key="19">
    <source>
        <dbReference type="Proteomes" id="UP000325292"/>
    </source>
</evidence>
<reference evidence="18 19" key="1">
    <citation type="journal article" date="2019" name="Sci. Rep.">
        <title>Sulfobacillus thermotolerans: new insights into resistance and metabolic capacities of acidophilic chemolithotrophs.</title>
        <authorList>
            <person name="Panyushkina A.E."/>
            <person name="Babenko V.V."/>
            <person name="Nikitina A.S."/>
            <person name="Selezneva O.V."/>
            <person name="Tsaplina I.A."/>
            <person name="Letarova M.A."/>
            <person name="Kostryukova E.S."/>
            <person name="Letarov A.V."/>
        </authorList>
    </citation>
    <scope>NUCLEOTIDE SEQUENCE [LARGE SCALE GENOMIC DNA]</scope>
    <source>
        <strain evidence="18 19">Kr1</strain>
    </source>
</reference>
<dbReference type="SUPFAM" id="SSF63380">
    <property type="entry name" value="Riboflavin synthase domain-like"/>
    <property type="match status" value="1"/>
</dbReference>
<dbReference type="Gene3D" id="1.10.490.10">
    <property type="entry name" value="Globins"/>
    <property type="match status" value="1"/>
</dbReference>
<dbReference type="PANTHER" id="PTHR43396">
    <property type="entry name" value="FLAVOHEMOPROTEIN"/>
    <property type="match status" value="1"/>
</dbReference>
<feature type="binding site" description="proximal binding residue" evidence="15">
    <location>
        <position position="85"/>
    </location>
    <ligand>
        <name>heme b</name>
        <dbReference type="ChEBI" id="CHEBI:60344"/>
    </ligand>
    <ligandPart>
        <name>Fe</name>
        <dbReference type="ChEBI" id="CHEBI:18248"/>
    </ligandPart>
</feature>
<dbReference type="InterPro" id="IPR001433">
    <property type="entry name" value="OxRdtase_FAD/NAD-bd"/>
</dbReference>
<evidence type="ECO:0000313" key="18">
    <source>
        <dbReference type="EMBL" id="AUW94357.1"/>
    </source>
</evidence>
<comment type="similarity">
    <text evidence="1 15">In the C-terminal section; belongs to the flavoprotein pyridine nucleotide cytochrome reductase family.</text>
</comment>
<feature type="domain" description="Globin" evidence="16">
    <location>
        <begin position="1"/>
        <end position="138"/>
    </location>
</feature>
<feature type="site" description="Involved in heme-bound ligand stabilization and O-O bond activation" evidence="15">
    <location>
        <position position="29"/>
    </location>
</feature>
<evidence type="ECO:0000256" key="4">
    <source>
        <dbReference type="ARBA" id="ARBA00022617"/>
    </source>
</evidence>
<feature type="binding site" evidence="15">
    <location>
        <begin position="396"/>
        <end position="399"/>
    </location>
    <ligand>
        <name>FAD</name>
        <dbReference type="ChEBI" id="CHEBI:57692"/>
    </ligand>
</feature>
<gene>
    <name evidence="15" type="primary">hmp</name>
    <name evidence="18" type="ORF">BXT84_10745</name>
</gene>
<evidence type="ECO:0000256" key="2">
    <source>
        <dbReference type="ARBA" id="ARBA00008414"/>
    </source>
</evidence>
<evidence type="ECO:0000256" key="15">
    <source>
        <dbReference type="HAMAP-Rule" id="MF_01252"/>
    </source>
</evidence>
<name>A0ABN5H0W5_9FIRM</name>
<dbReference type="InterPro" id="IPR039261">
    <property type="entry name" value="FNR_nucleotide-bd"/>
</dbReference>
<keyword evidence="12 15" id="KW-0520">NAD</keyword>
<evidence type="ECO:0000256" key="6">
    <source>
        <dbReference type="ARBA" id="ARBA00022630"/>
    </source>
</evidence>
<evidence type="ECO:0000256" key="7">
    <source>
        <dbReference type="ARBA" id="ARBA00022723"/>
    </source>
</evidence>
<keyword evidence="4 15" id="KW-0349">Heme</keyword>
<feature type="active site" description="Charge relay system" evidence="15">
    <location>
        <position position="137"/>
    </location>
</feature>
<comment type="domain">
    <text evidence="15">Consists of two distinct domains; an N-terminal heme-containing oxygen-binding domain and a C-terminal reductase domain with binding sites for FAD and NAD(P)H.</text>
</comment>
<evidence type="ECO:0000256" key="9">
    <source>
        <dbReference type="ARBA" id="ARBA00022857"/>
    </source>
</evidence>
<feature type="site" description="Influences the redox potential of the prosthetic heme and FAD groups" evidence="15">
    <location>
        <position position="84"/>
    </location>
</feature>
<keyword evidence="8 15" id="KW-0274">FAD</keyword>
<comment type="similarity">
    <text evidence="2 15">Belongs to the globin family. Two-domain flavohemoproteins subfamily.</text>
</comment>
<evidence type="ECO:0000256" key="1">
    <source>
        <dbReference type="ARBA" id="ARBA00006401"/>
    </source>
</evidence>
<dbReference type="InterPro" id="IPR017938">
    <property type="entry name" value="Riboflavin_synthase-like_b-brl"/>
</dbReference>
<keyword evidence="5 15" id="KW-0561">Oxygen transport</keyword>
<dbReference type="PANTHER" id="PTHR43396:SF3">
    <property type="entry name" value="FLAVOHEMOPROTEIN"/>
    <property type="match status" value="1"/>
</dbReference>
<keyword evidence="3 15" id="KW-0813">Transport</keyword>
<evidence type="ECO:0000256" key="5">
    <source>
        <dbReference type="ARBA" id="ARBA00022621"/>
    </source>
</evidence>
<dbReference type="Pfam" id="PF00970">
    <property type="entry name" value="FAD_binding_6"/>
    <property type="match status" value="1"/>
</dbReference>
<dbReference type="InterPro" id="IPR012292">
    <property type="entry name" value="Globin/Proto"/>
</dbReference>
<sequence length="405" mass="45039">MLSQTTKDIIKSTVPVLEMHGEHITTRFYERLFDNEPSMLDIFNQTNQRRGQQQTALANALYAAALHIDHIEDILPVVRQVGHKHRGLGVKPEHYPIIGENLLAAMKEVLGDAATDDIIGAWAQAYEMIAGAFIDVEQAMYTQAASQHGGWDGFRPFVVKKKVQESDVITSFYLEPQDGGAIATYEPGQYLTLKVNIPGLAHTQRRHYSLSGQPGQSHYRISVKREEAHDGWPDGLVSTYLHRQVHVGDILEVAAPAGDFTLDVTTPRPIVFLSGGVGMTPLLSMLHSLLAYDPEHEVTYVHAALHGRVHAFQTEMESLASTHPSLRYAIVYENPEKDDTERAHFLRAGRIDAPLLSTLIAPEAEFYICGPQPFMQAMVAALSQLNVSPDQIHYEFFGPQRSLTA</sequence>
<dbReference type="InterPro" id="IPR008333">
    <property type="entry name" value="Cbr1-like_FAD-bd_dom"/>
</dbReference>
<evidence type="ECO:0000259" key="17">
    <source>
        <dbReference type="PROSITE" id="PS51384"/>
    </source>
</evidence>
<dbReference type="GO" id="GO:0051213">
    <property type="term" value="F:dioxygenase activity"/>
    <property type="evidence" value="ECO:0007669"/>
    <property type="project" value="UniProtKB-KW"/>
</dbReference>
<dbReference type="InterPro" id="IPR000971">
    <property type="entry name" value="Globin"/>
</dbReference>
<evidence type="ECO:0000256" key="12">
    <source>
        <dbReference type="ARBA" id="ARBA00023027"/>
    </source>
</evidence>
<dbReference type="InterPro" id="IPR023950">
    <property type="entry name" value="Hmp"/>
</dbReference>
<dbReference type="CDD" id="cd06184">
    <property type="entry name" value="flavohem_like_fad_nad_binding"/>
    <property type="match status" value="1"/>
</dbReference>
<dbReference type="Pfam" id="PF00175">
    <property type="entry name" value="NAD_binding_1"/>
    <property type="match status" value="1"/>
</dbReference>
<evidence type="ECO:0000256" key="13">
    <source>
        <dbReference type="ARBA" id="ARBA00048649"/>
    </source>
</evidence>
<dbReference type="SUPFAM" id="SSF46458">
    <property type="entry name" value="Globin-like"/>
    <property type="match status" value="1"/>
</dbReference>
<dbReference type="HAMAP" id="MF_01252">
    <property type="entry name" value="Hmp"/>
    <property type="match status" value="1"/>
</dbReference>
<dbReference type="Gene3D" id="3.40.50.80">
    <property type="entry name" value="Nucleotide-binding domain of ferredoxin-NADP reductase (FNR) module"/>
    <property type="match status" value="1"/>
</dbReference>
<protein>
    <recommendedName>
        <fullName evidence="15">Flavohemoprotein</fullName>
    </recommendedName>
    <alternativeName>
        <fullName evidence="15">Flavohemoglobin</fullName>
    </alternativeName>
    <alternativeName>
        <fullName evidence="15">Hemoglobin-like protein</fullName>
    </alternativeName>
    <alternativeName>
        <fullName evidence="15">Nitric oxide dioxygenase</fullName>
        <shortName evidence="15">NO oxygenase</shortName>
        <shortName evidence="15">NOD</shortName>
        <ecNumber evidence="15">1.14.12.17</ecNumber>
    </alternativeName>
</protein>
<evidence type="ECO:0000256" key="8">
    <source>
        <dbReference type="ARBA" id="ARBA00022827"/>
    </source>
</evidence>
<feature type="active site" description="Charge relay system" evidence="15">
    <location>
        <position position="95"/>
    </location>
</feature>
<dbReference type="EMBL" id="CP019454">
    <property type="protein sequence ID" value="AUW94357.1"/>
    <property type="molecule type" value="Genomic_DNA"/>
</dbReference>
<keyword evidence="19" id="KW-1185">Reference proteome</keyword>
<dbReference type="InterPro" id="IPR009050">
    <property type="entry name" value="Globin-like_sf"/>
</dbReference>
<dbReference type="SUPFAM" id="SSF52343">
    <property type="entry name" value="Ferredoxin reductase-like, C-terminal NADP-linked domain"/>
    <property type="match status" value="1"/>
</dbReference>
<evidence type="ECO:0000259" key="16">
    <source>
        <dbReference type="PROSITE" id="PS01033"/>
    </source>
</evidence>
<feature type="region of interest" description="Reductase" evidence="15">
    <location>
        <begin position="149"/>
        <end position="405"/>
    </location>
</feature>
<dbReference type="EC" id="1.14.12.17" evidence="15"/>
<evidence type="ECO:0000256" key="11">
    <source>
        <dbReference type="ARBA" id="ARBA00023004"/>
    </source>
</evidence>
<evidence type="ECO:0000256" key="14">
    <source>
        <dbReference type="ARBA" id="ARBA00049433"/>
    </source>
</evidence>
<keyword evidence="10 15" id="KW-0560">Oxidoreductase</keyword>
<dbReference type="NCBIfam" id="NF009805">
    <property type="entry name" value="PRK13289.1"/>
    <property type="match status" value="1"/>
</dbReference>
<keyword evidence="6 15" id="KW-0285">Flavoprotein</keyword>
<dbReference type="CDD" id="cd14777">
    <property type="entry name" value="Yhb1-globin-like"/>
    <property type="match status" value="1"/>
</dbReference>